<organism evidence="1">
    <name type="scientific">marine sediment metagenome</name>
    <dbReference type="NCBI Taxonomy" id="412755"/>
    <lineage>
        <taxon>unclassified sequences</taxon>
        <taxon>metagenomes</taxon>
        <taxon>ecological metagenomes</taxon>
    </lineage>
</organism>
<dbReference type="EMBL" id="LAZR01070306">
    <property type="protein sequence ID" value="KKK42727.1"/>
    <property type="molecule type" value="Genomic_DNA"/>
</dbReference>
<sequence length="75" mass="8889">LKYLSHEVLLKIGLSMWEKGHYLYPWEWYSSIPDGFPIVDINGRTEHFRIGETENDKRFGCLPYGFLIKTERISP</sequence>
<reference evidence="1" key="1">
    <citation type="journal article" date="2015" name="Nature">
        <title>Complex archaea that bridge the gap between prokaryotes and eukaryotes.</title>
        <authorList>
            <person name="Spang A."/>
            <person name="Saw J.H."/>
            <person name="Jorgensen S.L."/>
            <person name="Zaremba-Niedzwiedzka K."/>
            <person name="Martijn J."/>
            <person name="Lind A.E."/>
            <person name="van Eijk R."/>
            <person name="Schleper C."/>
            <person name="Guy L."/>
            <person name="Ettema T.J."/>
        </authorList>
    </citation>
    <scope>NUCLEOTIDE SEQUENCE</scope>
</reference>
<name>A0A0F8VEC4_9ZZZZ</name>
<comment type="caution">
    <text evidence="1">The sequence shown here is derived from an EMBL/GenBank/DDBJ whole genome shotgun (WGS) entry which is preliminary data.</text>
</comment>
<accession>A0A0F8VEC4</accession>
<dbReference type="AlphaFoldDB" id="A0A0F8VEC4"/>
<proteinExistence type="predicted"/>
<protein>
    <submittedName>
        <fullName evidence="1">Uncharacterized protein</fullName>
    </submittedName>
</protein>
<evidence type="ECO:0000313" key="1">
    <source>
        <dbReference type="EMBL" id="KKK42727.1"/>
    </source>
</evidence>
<gene>
    <name evidence="1" type="ORF">LCGC14_3169610</name>
</gene>
<feature type="non-terminal residue" evidence="1">
    <location>
        <position position="1"/>
    </location>
</feature>